<name>A0A6L8W2X0_9PROT</name>
<reference evidence="7 8" key="1">
    <citation type="submission" date="2019-12" db="EMBL/GenBank/DDBJ databases">
        <title>Snethiella sp. nov. sp. isolated from sea sand.</title>
        <authorList>
            <person name="Kim J."/>
            <person name="Jeong S.E."/>
            <person name="Jung H.S."/>
            <person name="Jeon C.O."/>
        </authorList>
    </citation>
    <scope>NUCLEOTIDE SEQUENCE [LARGE SCALE GENOMIC DNA]</scope>
    <source>
        <strain evidence="7 8">DP05</strain>
    </source>
</reference>
<protein>
    <submittedName>
        <fullName evidence="7">M20 family peptidase</fullName>
    </submittedName>
</protein>
<comment type="caution">
    <text evidence="7">The sequence shown here is derived from an EMBL/GenBank/DDBJ whole genome shotgun (WGS) entry which is preliminary data.</text>
</comment>
<dbReference type="CDD" id="cd05674">
    <property type="entry name" value="M20_yscS"/>
    <property type="match status" value="1"/>
</dbReference>
<keyword evidence="3" id="KW-0479">Metal-binding</keyword>
<dbReference type="InterPro" id="IPR011650">
    <property type="entry name" value="Peptidase_M20_dimer"/>
</dbReference>
<dbReference type="GO" id="GO:0008233">
    <property type="term" value="F:peptidase activity"/>
    <property type="evidence" value="ECO:0007669"/>
    <property type="project" value="UniProtKB-KW"/>
</dbReference>
<dbReference type="Gene3D" id="3.30.70.360">
    <property type="match status" value="1"/>
</dbReference>
<organism evidence="7 8">
    <name type="scientific">Sneathiella litorea</name>
    <dbReference type="NCBI Taxonomy" id="2606216"/>
    <lineage>
        <taxon>Bacteria</taxon>
        <taxon>Pseudomonadati</taxon>
        <taxon>Pseudomonadota</taxon>
        <taxon>Alphaproteobacteria</taxon>
        <taxon>Sneathiellales</taxon>
        <taxon>Sneathiellaceae</taxon>
        <taxon>Sneathiella</taxon>
    </lineage>
</organism>
<dbReference type="PANTHER" id="PTHR45962">
    <property type="entry name" value="N-FATTY-ACYL-AMINO ACID SYNTHASE/HYDROLASE PM20D1"/>
    <property type="match status" value="1"/>
</dbReference>
<feature type="domain" description="Peptidase M20 dimerisation" evidence="6">
    <location>
        <begin position="239"/>
        <end position="380"/>
    </location>
</feature>
<dbReference type="EMBL" id="WTUW01000001">
    <property type="protein sequence ID" value="MZR29308.1"/>
    <property type="molecule type" value="Genomic_DNA"/>
</dbReference>
<comment type="similarity">
    <text evidence="1">Belongs to the peptidase M20A family.</text>
</comment>
<dbReference type="SUPFAM" id="SSF55031">
    <property type="entry name" value="Bacterial exopeptidase dimerisation domain"/>
    <property type="match status" value="1"/>
</dbReference>
<dbReference type="Proteomes" id="UP000476030">
    <property type="component" value="Unassembled WGS sequence"/>
</dbReference>
<dbReference type="SUPFAM" id="SSF53187">
    <property type="entry name" value="Zn-dependent exopeptidases"/>
    <property type="match status" value="1"/>
</dbReference>
<evidence type="ECO:0000256" key="2">
    <source>
        <dbReference type="ARBA" id="ARBA00022670"/>
    </source>
</evidence>
<dbReference type="InterPro" id="IPR036264">
    <property type="entry name" value="Bact_exopeptidase_dim_dom"/>
</dbReference>
<keyword evidence="4" id="KW-0378">Hydrolase</keyword>
<dbReference type="InterPro" id="IPR001261">
    <property type="entry name" value="ArgE/DapE_CS"/>
</dbReference>
<dbReference type="InterPro" id="IPR002933">
    <property type="entry name" value="Peptidase_M20"/>
</dbReference>
<evidence type="ECO:0000256" key="3">
    <source>
        <dbReference type="ARBA" id="ARBA00022723"/>
    </source>
</evidence>
<proteinExistence type="inferred from homology"/>
<dbReference type="Pfam" id="PF07687">
    <property type="entry name" value="M20_dimer"/>
    <property type="match status" value="1"/>
</dbReference>
<evidence type="ECO:0000256" key="4">
    <source>
        <dbReference type="ARBA" id="ARBA00022801"/>
    </source>
</evidence>
<gene>
    <name evidence="7" type="ORF">GQE98_01540</name>
</gene>
<keyword evidence="5" id="KW-0862">Zinc</keyword>
<dbReference type="FunFam" id="3.40.630.10:FF:000027">
    <property type="entry name" value="N-fatty-acyl-amino acid synthase/hydrolase PM20D1"/>
    <property type="match status" value="1"/>
</dbReference>
<accession>A0A6L8W2X0</accession>
<evidence type="ECO:0000313" key="8">
    <source>
        <dbReference type="Proteomes" id="UP000476030"/>
    </source>
</evidence>
<dbReference type="AlphaFoldDB" id="A0A6L8W2X0"/>
<dbReference type="GO" id="GO:0006508">
    <property type="term" value="P:proteolysis"/>
    <property type="evidence" value="ECO:0007669"/>
    <property type="project" value="UniProtKB-KW"/>
</dbReference>
<dbReference type="PROSITE" id="PS00758">
    <property type="entry name" value="ARGE_DAPE_CPG2_1"/>
    <property type="match status" value="1"/>
</dbReference>
<dbReference type="Gene3D" id="1.10.150.900">
    <property type="match status" value="1"/>
</dbReference>
<dbReference type="InterPro" id="IPR047177">
    <property type="entry name" value="Pept_M20A"/>
</dbReference>
<evidence type="ECO:0000259" key="6">
    <source>
        <dbReference type="Pfam" id="PF07687"/>
    </source>
</evidence>
<keyword evidence="8" id="KW-1185">Reference proteome</keyword>
<evidence type="ECO:0000256" key="1">
    <source>
        <dbReference type="ARBA" id="ARBA00006247"/>
    </source>
</evidence>
<dbReference type="NCBIfam" id="NF006113">
    <property type="entry name" value="PRK08262.1-4"/>
    <property type="match status" value="1"/>
</dbReference>
<dbReference type="GO" id="GO:0046872">
    <property type="term" value="F:metal ion binding"/>
    <property type="evidence" value="ECO:0007669"/>
    <property type="project" value="UniProtKB-KW"/>
</dbReference>
<dbReference type="Pfam" id="PF01546">
    <property type="entry name" value="Peptidase_M20"/>
    <property type="match status" value="1"/>
</dbReference>
<evidence type="ECO:0000313" key="7">
    <source>
        <dbReference type="EMBL" id="MZR29308.1"/>
    </source>
</evidence>
<evidence type="ECO:0000256" key="5">
    <source>
        <dbReference type="ARBA" id="ARBA00022833"/>
    </source>
</evidence>
<dbReference type="Gene3D" id="3.40.630.10">
    <property type="entry name" value="Zn peptidases"/>
    <property type="match status" value="1"/>
</dbReference>
<sequence>MFKKISLLIGFVIIALVGVIAFKTVTNTVDTTTVDAIKMPAINANAAATRLAEAVRIKTISNGTDAPVASAEFTRLHLLINNSFPLVHDMLKREVVGGHSLLYTWEGTDSSLPPVLLMGHMDVVPVEPGTEGDWQEEAFSGVIKDGVIWGRGTLDDKLSVFAILEAAELQLAAGLKPKRTLYFAFGHDEEIGGDKGAGKIAALLKERGVRLAFTLDEGMVIVQGLMPGIEDPIAFIALAEKGYLTLTLTATTEGGHSSIPPKTTAIGKIARAVSRLEENRLPAALNSPASDMFDTLAPHMPLSLRAIISNRWLLDPILVGELGKGGATNAMVRTTTAVTIVDGGTKDNVLPSTATATVNFRLLPGTLIQDVIEHVTQVTDDPDIDISVKQGNEPSRISSQDGEGYKLIERTIRETLPDVLVSPGLMLAGSDSKHYQSISDNNYRFVPMRFGPDDLARVHGTNERIFIDNYVEIIQFYRRLIENAAG</sequence>
<dbReference type="PANTHER" id="PTHR45962:SF1">
    <property type="entry name" value="N-FATTY-ACYL-AMINO ACID SYNTHASE_HYDROLASE PM20D1"/>
    <property type="match status" value="1"/>
</dbReference>
<keyword evidence="2" id="KW-0645">Protease</keyword>